<protein>
    <submittedName>
        <fullName evidence="6">ABC transporter substrate-binding protein</fullName>
    </submittedName>
</protein>
<dbReference type="CDD" id="cd06268">
    <property type="entry name" value="PBP1_ABC_transporter_LIVBP-like"/>
    <property type="match status" value="1"/>
</dbReference>
<dbReference type="InterPro" id="IPR022478">
    <property type="entry name" value="ABC_transptr_sub-bd_PQQ"/>
</dbReference>
<dbReference type="NCBIfam" id="TIGR03863">
    <property type="entry name" value="PQQ_ABC_bind"/>
    <property type="match status" value="1"/>
</dbReference>
<evidence type="ECO:0000256" key="1">
    <source>
        <dbReference type="ARBA" id="ARBA00010062"/>
    </source>
</evidence>
<dbReference type="InterPro" id="IPR051010">
    <property type="entry name" value="BCAA_transport"/>
</dbReference>
<keyword evidence="7" id="KW-1185">Reference proteome</keyword>
<evidence type="ECO:0000259" key="5">
    <source>
        <dbReference type="Pfam" id="PF13458"/>
    </source>
</evidence>
<dbReference type="Gene3D" id="3.40.50.2300">
    <property type="match status" value="2"/>
</dbReference>
<organism evidence="6 7">
    <name type="scientific">Bradyrhizobium ontarionense</name>
    <dbReference type="NCBI Taxonomy" id="2898149"/>
    <lineage>
        <taxon>Bacteria</taxon>
        <taxon>Pseudomonadati</taxon>
        <taxon>Pseudomonadota</taxon>
        <taxon>Alphaproteobacteria</taxon>
        <taxon>Hyphomicrobiales</taxon>
        <taxon>Nitrobacteraceae</taxon>
        <taxon>Bradyrhizobium</taxon>
    </lineage>
</organism>
<evidence type="ECO:0000256" key="2">
    <source>
        <dbReference type="ARBA" id="ARBA00022729"/>
    </source>
</evidence>
<dbReference type="Pfam" id="PF13458">
    <property type="entry name" value="Peripla_BP_6"/>
    <property type="match status" value="1"/>
</dbReference>
<evidence type="ECO:0000313" key="6">
    <source>
        <dbReference type="EMBL" id="UFZ04161.1"/>
    </source>
</evidence>
<reference evidence="6" key="1">
    <citation type="journal article" date="2024" name="Antonie Van Leeuwenhoek">
        <title>Bradyrhizobium ontarionense sp. nov., a novel bacterial symbiont isolated from Aeschynomene indica (Indian jointvetch), harbours photosynthesis, nitrogen fixation and nitrous oxide (N2O) reductase genes.</title>
        <authorList>
            <person name="Bromfield E.S.P."/>
            <person name="Cloutier S."/>
        </authorList>
    </citation>
    <scope>NUCLEOTIDE SEQUENCE</scope>
    <source>
        <strain evidence="6">A19</strain>
    </source>
</reference>
<feature type="domain" description="Leucine-binding protein" evidence="5">
    <location>
        <begin position="49"/>
        <end position="212"/>
    </location>
</feature>
<keyword evidence="3" id="KW-0813">Transport</keyword>
<dbReference type="Proteomes" id="UP001431010">
    <property type="component" value="Chromosome"/>
</dbReference>
<proteinExistence type="inferred from homology"/>
<keyword evidence="2 4" id="KW-0732">Signal</keyword>
<dbReference type="SUPFAM" id="SSF53822">
    <property type="entry name" value="Periplasmic binding protein-like I"/>
    <property type="match status" value="1"/>
</dbReference>
<sequence length="402" mass="43943">MGGHVVLGVLARSLIGAIGLIAAATAAGAAEPVDIAIGYLGRAGVPQTLSPLDQPAPDDGVAGARLAIEDNNTTGKFLNQRFTLIDRRVKDDEDAAQAANELAGQTGFILADLPADTLLKVADTLRPRGITLLNVGTTDDRLREQDCRANVIHVAPTRSMLADGLAQYLVWKQWKRWLLVTGSHDNDRLFADALRRAATRFGAKIVEERTFEDTGGARRTDSGVTLIQRQMPVFTQKAPAYDVLVAADESEVFASYLPYRTWDARPVAGSAGLRPTSWDPSQDQWGATQLQNRFMKLASRRMDALDMQAWMAIRMVGEAASRTNSGDAKTMTDYLKSPNFTIAAFKGTRLSLRDWNLQLRQPILLADGRMIVSVSPQEGFLHQVSELDTLGVDRPETKCKLQ</sequence>
<gene>
    <name evidence="6" type="ORF">LQG66_34055</name>
</gene>
<dbReference type="EMBL" id="CP088156">
    <property type="protein sequence ID" value="UFZ04161.1"/>
    <property type="molecule type" value="Genomic_DNA"/>
</dbReference>
<dbReference type="InterPro" id="IPR028082">
    <property type="entry name" value="Peripla_BP_I"/>
</dbReference>
<dbReference type="PANTHER" id="PTHR30483:SF6">
    <property type="entry name" value="PERIPLASMIC BINDING PROTEIN OF ABC TRANSPORTER FOR NATURAL AMINO ACIDS"/>
    <property type="match status" value="1"/>
</dbReference>
<name>A0ABY3RAC6_9BRAD</name>
<dbReference type="RefSeq" id="WP_231320173.1">
    <property type="nucleotide sequence ID" value="NZ_CP088156.1"/>
</dbReference>
<feature type="chain" id="PRO_5046760831" evidence="4">
    <location>
        <begin position="30"/>
        <end position="402"/>
    </location>
</feature>
<evidence type="ECO:0000313" key="7">
    <source>
        <dbReference type="Proteomes" id="UP001431010"/>
    </source>
</evidence>
<comment type="similarity">
    <text evidence="1">Belongs to the leucine-binding protein family.</text>
</comment>
<dbReference type="PANTHER" id="PTHR30483">
    <property type="entry name" value="LEUCINE-SPECIFIC-BINDING PROTEIN"/>
    <property type="match status" value="1"/>
</dbReference>
<dbReference type="InterPro" id="IPR028081">
    <property type="entry name" value="Leu-bd"/>
</dbReference>
<feature type="signal peptide" evidence="4">
    <location>
        <begin position="1"/>
        <end position="29"/>
    </location>
</feature>
<evidence type="ECO:0000256" key="3">
    <source>
        <dbReference type="ARBA" id="ARBA00022970"/>
    </source>
</evidence>
<keyword evidence="3" id="KW-0029">Amino-acid transport</keyword>
<evidence type="ECO:0000256" key="4">
    <source>
        <dbReference type="SAM" id="SignalP"/>
    </source>
</evidence>
<accession>A0ABY3RAC6</accession>